<evidence type="ECO:0000313" key="2">
    <source>
        <dbReference type="EMBL" id="KAK6630692.1"/>
    </source>
</evidence>
<evidence type="ECO:0000256" key="1">
    <source>
        <dbReference type="SAM" id="MobiDB-lite"/>
    </source>
</evidence>
<gene>
    <name evidence="2" type="ORF">RUM44_002861</name>
</gene>
<protein>
    <submittedName>
        <fullName evidence="2">Uncharacterized protein</fullName>
    </submittedName>
</protein>
<proteinExistence type="predicted"/>
<organism evidence="2 3">
    <name type="scientific">Polyplax serrata</name>
    <name type="common">Common mouse louse</name>
    <dbReference type="NCBI Taxonomy" id="468196"/>
    <lineage>
        <taxon>Eukaryota</taxon>
        <taxon>Metazoa</taxon>
        <taxon>Ecdysozoa</taxon>
        <taxon>Arthropoda</taxon>
        <taxon>Hexapoda</taxon>
        <taxon>Insecta</taxon>
        <taxon>Pterygota</taxon>
        <taxon>Neoptera</taxon>
        <taxon>Paraneoptera</taxon>
        <taxon>Psocodea</taxon>
        <taxon>Troctomorpha</taxon>
        <taxon>Phthiraptera</taxon>
        <taxon>Anoplura</taxon>
        <taxon>Polyplacidae</taxon>
        <taxon>Polyplax</taxon>
    </lineage>
</organism>
<feature type="compositionally biased region" description="Polar residues" evidence="1">
    <location>
        <begin position="14"/>
        <end position="25"/>
    </location>
</feature>
<feature type="region of interest" description="Disordered" evidence="1">
    <location>
        <begin position="112"/>
        <end position="135"/>
    </location>
</feature>
<reference evidence="2 3" key="1">
    <citation type="submission" date="2023-09" db="EMBL/GenBank/DDBJ databases">
        <title>Genomes of two closely related lineages of the louse Polyplax serrata with different host specificities.</title>
        <authorList>
            <person name="Martinu J."/>
            <person name="Tarabai H."/>
            <person name="Stefka J."/>
            <person name="Hypsa V."/>
        </authorList>
    </citation>
    <scope>NUCLEOTIDE SEQUENCE [LARGE SCALE GENOMIC DNA]</scope>
    <source>
        <strain evidence="2">98ZLc_SE</strain>
    </source>
</reference>
<name>A0ABR1AWY5_POLSC</name>
<comment type="caution">
    <text evidence="2">The sequence shown here is derived from an EMBL/GenBank/DDBJ whole genome shotgun (WGS) entry which is preliminary data.</text>
</comment>
<feature type="region of interest" description="Disordered" evidence="1">
    <location>
        <begin position="14"/>
        <end position="46"/>
    </location>
</feature>
<dbReference type="EMBL" id="JAWJWF010000007">
    <property type="protein sequence ID" value="KAK6630692.1"/>
    <property type="molecule type" value="Genomic_DNA"/>
</dbReference>
<accession>A0ABR1AWY5</accession>
<evidence type="ECO:0000313" key="3">
    <source>
        <dbReference type="Proteomes" id="UP001359485"/>
    </source>
</evidence>
<sequence>MVPPARLNFFFPQESFSFDENSPVSDESKNEADEGDAAAEDRNQRKNALLQHVNSSLGPDDRQILKAVNSPRVKFLHFTQTETKRSLHYNQTSEPTRVKFRFAQLKLELSRFRHGGGEGLSGPATGTRQGKPENR</sequence>
<keyword evidence="3" id="KW-1185">Reference proteome</keyword>
<dbReference type="Proteomes" id="UP001359485">
    <property type="component" value="Unassembled WGS sequence"/>
</dbReference>